<evidence type="ECO:0000313" key="5">
    <source>
        <dbReference type="Proteomes" id="UP001144205"/>
    </source>
</evidence>
<organism evidence="4 5">
    <name type="scientific">Sinisalibacter aestuarii</name>
    <dbReference type="NCBI Taxonomy" id="2949426"/>
    <lineage>
        <taxon>Bacteria</taxon>
        <taxon>Pseudomonadati</taxon>
        <taxon>Pseudomonadota</taxon>
        <taxon>Alphaproteobacteria</taxon>
        <taxon>Rhodobacterales</taxon>
        <taxon>Roseobacteraceae</taxon>
        <taxon>Sinisalibacter</taxon>
    </lineage>
</organism>
<evidence type="ECO:0000313" key="4">
    <source>
        <dbReference type="EMBL" id="GKY89218.1"/>
    </source>
</evidence>
<sequence length="736" mass="80561">MNLQHVSGSGPVSCAFHDAAPHPEVKTEWWFVQGEFMLEGRAHDLMVMFGRATSQEDTGETGWLLFASLRAVGAADLDYISLATESMTRFGNAESRDKLIEGGMPEAMARAYVEELARFGPPAPVRVSGAPVSERMDRLDIAWESISLRQSESGQIELRLPWPGRNASCAFTLTPAVDWFWDPDCSGGHNFGTMAYASCPRMTVTGTVDGLSVTGAAWFDHQWGERGWLEPAQGADGTETLSWAWFAIALDERRHLLMWRGEDPETGRIHDVSAFLLGDGPGPRRASAVSIEPTAFWTSPDTHARYATSWNLEIADFDARFSFTAASVTSEVPVYGGFTAVWEGAGRVDGQFAGRPISCRGHLELFGYAMPSSFEANQAAWIARIDGHIEALLPRILDNDWLSNTVAPAHWPYDIAAHNAMLSGPSWALLDRGGKHWRSVFGVLMLRALGADVAPYEQAVTVIPELVHAGSLMIDDIQDNSSLRRGGPAIHTIYGRAETINTGNWLYFLPLKALENHPALDVAQREEIYRIMMDLFVRAHAGQAQDLFASAWDREQVALEAPGAYADKALQTYALKTAAPVRAIGAIVCVIARADAATRSACETYGEMAGVAYQIMDDVRNIESDPALGKDLGEDIRHGKLTYVILRALERLAPAGRARLFAIVATPGDETSETQLREAIDIIRQSGALDACRTEARAMIDTAWDALSAFVPPSVSKTMIRLMFTRLFADLPPCSN</sequence>
<dbReference type="EMBL" id="BROH01000010">
    <property type="protein sequence ID" value="GKY89218.1"/>
    <property type="molecule type" value="Genomic_DNA"/>
</dbReference>
<dbReference type="RefSeq" id="WP_281843252.1">
    <property type="nucleotide sequence ID" value="NZ_BROH01000010.1"/>
</dbReference>
<proteinExistence type="predicted"/>
<dbReference type="Pfam" id="PF17186">
    <property type="entry name" value="Lipocalin_9"/>
    <property type="match status" value="1"/>
</dbReference>
<dbReference type="PROSITE" id="PS00723">
    <property type="entry name" value="POLYPRENYL_SYNTHASE_1"/>
    <property type="match status" value="1"/>
</dbReference>
<evidence type="ECO:0000256" key="1">
    <source>
        <dbReference type="ARBA" id="ARBA00022723"/>
    </source>
</evidence>
<protein>
    <recommendedName>
        <fullName evidence="3">AttH domain-containing protein</fullName>
    </recommendedName>
</protein>
<keyword evidence="2" id="KW-0460">Magnesium</keyword>
<dbReference type="Proteomes" id="UP001144205">
    <property type="component" value="Unassembled WGS sequence"/>
</dbReference>
<feature type="domain" description="AttH" evidence="3">
    <location>
        <begin position="145"/>
        <end position="225"/>
    </location>
</feature>
<evidence type="ECO:0000256" key="2">
    <source>
        <dbReference type="ARBA" id="ARBA00022842"/>
    </source>
</evidence>
<comment type="caution">
    <text evidence="4">The sequence shown here is derived from an EMBL/GenBank/DDBJ whole genome shotgun (WGS) entry which is preliminary data.</text>
</comment>
<dbReference type="InterPro" id="IPR000092">
    <property type="entry name" value="Polyprenyl_synt"/>
</dbReference>
<keyword evidence="1" id="KW-0479">Metal-binding</keyword>
<dbReference type="SUPFAM" id="SSF159245">
    <property type="entry name" value="AttH-like"/>
    <property type="match status" value="1"/>
</dbReference>
<dbReference type="InterPro" id="IPR010791">
    <property type="entry name" value="AttH_dom"/>
</dbReference>
<dbReference type="PANTHER" id="PTHR12001">
    <property type="entry name" value="GERANYLGERANYL PYROPHOSPHATE SYNTHASE"/>
    <property type="match status" value="1"/>
</dbReference>
<accession>A0ABQ5LWS8</accession>
<gene>
    <name evidence="4" type="ORF">STA1M1_30870</name>
</gene>
<reference evidence="4" key="1">
    <citation type="journal article" date="2023" name="Int. J. Syst. Evol. Microbiol.">
        <title>Sinisalibacter aestuarii sp. nov., isolated from estuarine sediment of the Arakawa River.</title>
        <authorList>
            <person name="Arafat S.T."/>
            <person name="Hirano S."/>
            <person name="Sato A."/>
            <person name="Takeuchi K."/>
            <person name="Yasuda T."/>
            <person name="Terahara T."/>
            <person name="Hamada M."/>
            <person name="Kobayashi T."/>
        </authorList>
    </citation>
    <scope>NUCLEOTIDE SEQUENCE</scope>
    <source>
        <strain evidence="4">B-399</strain>
    </source>
</reference>
<dbReference type="CDD" id="cd00685">
    <property type="entry name" value="Trans_IPPS_HT"/>
    <property type="match status" value="1"/>
</dbReference>
<dbReference type="Pfam" id="PF00348">
    <property type="entry name" value="polyprenyl_synt"/>
    <property type="match status" value="1"/>
</dbReference>
<dbReference type="Gene3D" id="2.40.370.10">
    <property type="entry name" value="AttH-like domain"/>
    <property type="match status" value="2"/>
</dbReference>
<dbReference type="SUPFAM" id="SSF48576">
    <property type="entry name" value="Terpenoid synthases"/>
    <property type="match status" value="1"/>
</dbReference>
<name>A0ABQ5LWS8_9RHOB</name>
<dbReference type="Pfam" id="PF07143">
    <property type="entry name" value="CrtC"/>
    <property type="match status" value="1"/>
</dbReference>
<dbReference type="PANTHER" id="PTHR12001:SF44">
    <property type="entry name" value="GERANYLGERANYL PYROPHOSPHATE SYNTHASE"/>
    <property type="match status" value="1"/>
</dbReference>
<dbReference type="InterPro" id="IPR033749">
    <property type="entry name" value="Polyprenyl_synt_CS"/>
</dbReference>
<evidence type="ECO:0000259" key="3">
    <source>
        <dbReference type="Pfam" id="PF07143"/>
    </source>
</evidence>
<dbReference type="InterPro" id="IPR023374">
    <property type="entry name" value="AttH-like_dom_sf"/>
</dbReference>
<dbReference type="InterPro" id="IPR008949">
    <property type="entry name" value="Isoprenoid_synthase_dom_sf"/>
</dbReference>
<keyword evidence="5" id="KW-1185">Reference proteome</keyword>
<dbReference type="Gene3D" id="1.10.600.10">
    <property type="entry name" value="Farnesyl Diphosphate Synthase"/>
    <property type="match status" value="1"/>
</dbReference>